<evidence type="ECO:0000256" key="3">
    <source>
        <dbReference type="RuleBase" id="RU361235"/>
    </source>
</evidence>
<gene>
    <name evidence="5" type="ORF">HNQ60_004706</name>
</gene>
<dbReference type="PANTHER" id="PTHR43918">
    <property type="entry name" value="ACETYLCHOLINESTERASE"/>
    <property type="match status" value="1"/>
</dbReference>
<evidence type="ECO:0000313" key="5">
    <source>
        <dbReference type="EMBL" id="MBB6095815.1"/>
    </source>
</evidence>
<dbReference type="EMBL" id="JACHHZ010000006">
    <property type="protein sequence ID" value="MBB6095815.1"/>
    <property type="molecule type" value="Genomic_DNA"/>
</dbReference>
<dbReference type="InterPro" id="IPR019826">
    <property type="entry name" value="Carboxylesterase_B_AS"/>
</dbReference>
<proteinExistence type="inferred from homology"/>
<feature type="chain" id="PRO_5033114195" description="Carboxylic ester hydrolase" evidence="3">
    <location>
        <begin position="23"/>
        <end position="567"/>
    </location>
</feature>
<keyword evidence="2 3" id="KW-0378">Hydrolase</keyword>
<name>A0A841HVH7_9GAMM</name>
<dbReference type="AlphaFoldDB" id="A0A841HVH7"/>
<sequence length="567" mass="61871">MTRNIRAIFIIGLLWTTSASLAAPGLTAPVNTQQGPVIGLASGQVDQFFNVPFAAPPVRFAPPQPAVVRSGELHATGTPVECWRGPTALTPEAKGQEDCLMLHITRPVGAAAGANLPVMFWIHGGAFAIGSGGLYDPRALVREGNVIVVTINYRVGPFGFLALDELQAESPYAGNYGLADQIAAMTWVKNNIASFGGNPNNVTLFGESAGAISAIIHLGSDRSRGLFHRVIAQSPALMIEQIIPPLVAAKNYGGEFAQKLGCGAGDRLACLRNLDPQIIASNAGFGTLLVLESGTRLPFAPVVDGWVVPRNPLDSLTQGKIARVPVMIGTTRDEANLFVAIMEKELGHPVGLDDYTNFFLEGFKYPIEGALAAPAIQALYPVWDFDWDYGLSLAQTLTDFTFSCPSLVMRRRLRPWVPVYGYEFEDPNSPTVLSFEREPLRGSNHADEIPYLFNSVTGIGVPVTFTSQQNALAVQMRKYWTSFARHGHPNGMGGPNWPKFNDEYYTWIPLTLLWERRNEQIQRLHVDGVRTAYESPNPLSWSYSSNHKCGLLTLSTPLVRLLQPVLF</sequence>
<dbReference type="EC" id="3.1.1.-" evidence="3"/>
<dbReference type="InterPro" id="IPR002018">
    <property type="entry name" value="CarbesteraseB"/>
</dbReference>
<keyword evidence="3" id="KW-0732">Signal</keyword>
<dbReference type="InterPro" id="IPR029058">
    <property type="entry name" value="AB_hydrolase_fold"/>
</dbReference>
<dbReference type="Gene3D" id="3.40.50.1820">
    <property type="entry name" value="alpha/beta hydrolase"/>
    <property type="match status" value="1"/>
</dbReference>
<keyword evidence="6" id="KW-1185">Reference proteome</keyword>
<dbReference type="SUPFAM" id="SSF53474">
    <property type="entry name" value="alpha/beta-Hydrolases"/>
    <property type="match status" value="1"/>
</dbReference>
<accession>A0A841HVH7</accession>
<evidence type="ECO:0000259" key="4">
    <source>
        <dbReference type="Pfam" id="PF00135"/>
    </source>
</evidence>
<feature type="signal peptide" evidence="3">
    <location>
        <begin position="1"/>
        <end position="22"/>
    </location>
</feature>
<comment type="caution">
    <text evidence="5">The sequence shown here is derived from an EMBL/GenBank/DDBJ whole genome shotgun (WGS) entry which is preliminary data.</text>
</comment>
<comment type="similarity">
    <text evidence="1 3">Belongs to the type-B carboxylesterase/lipase family.</text>
</comment>
<evidence type="ECO:0000256" key="2">
    <source>
        <dbReference type="ARBA" id="ARBA00022801"/>
    </source>
</evidence>
<dbReference type="GO" id="GO:0052689">
    <property type="term" value="F:carboxylic ester hydrolase activity"/>
    <property type="evidence" value="ECO:0007669"/>
    <property type="project" value="TreeGrafter"/>
</dbReference>
<evidence type="ECO:0000256" key="1">
    <source>
        <dbReference type="ARBA" id="ARBA00005964"/>
    </source>
</evidence>
<evidence type="ECO:0000313" key="6">
    <source>
        <dbReference type="Proteomes" id="UP000588068"/>
    </source>
</evidence>
<feature type="domain" description="Carboxylesterase type B" evidence="4">
    <location>
        <begin position="30"/>
        <end position="511"/>
    </location>
</feature>
<protein>
    <recommendedName>
        <fullName evidence="3">Carboxylic ester hydrolase</fullName>
        <ecNumber evidence="3">3.1.1.-</ecNumber>
    </recommendedName>
</protein>
<dbReference type="PROSITE" id="PS00122">
    <property type="entry name" value="CARBOXYLESTERASE_B_1"/>
    <property type="match status" value="1"/>
</dbReference>
<dbReference type="PANTHER" id="PTHR43918:SF4">
    <property type="entry name" value="CARBOXYLIC ESTER HYDROLASE"/>
    <property type="match status" value="1"/>
</dbReference>
<dbReference type="InterPro" id="IPR050654">
    <property type="entry name" value="AChE-related_enzymes"/>
</dbReference>
<reference evidence="5 6" key="1">
    <citation type="submission" date="2020-08" db="EMBL/GenBank/DDBJ databases">
        <title>Genomic Encyclopedia of Type Strains, Phase IV (KMG-IV): sequencing the most valuable type-strain genomes for metagenomic binning, comparative biology and taxonomic classification.</title>
        <authorList>
            <person name="Goeker M."/>
        </authorList>
    </citation>
    <scope>NUCLEOTIDE SEQUENCE [LARGE SCALE GENOMIC DNA]</scope>
    <source>
        <strain evidence="5 6">DSM 26723</strain>
    </source>
</reference>
<dbReference type="Pfam" id="PF00135">
    <property type="entry name" value="COesterase"/>
    <property type="match status" value="1"/>
</dbReference>
<organism evidence="5 6">
    <name type="scientific">Povalibacter uvarum</name>
    <dbReference type="NCBI Taxonomy" id="732238"/>
    <lineage>
        <taxon>Bacteria</taxon>
        <taxon>Pseudomonadati</taxon>
        <taxon>Pseudomonadota</taxon>
        <taxon>Gammaproteobacteria</taxon>
        <taxon>Steroidobacterales</taxon>
        <taxon>Steroidobacteraceae</taxon>
        <taxon>Povalibacter</taxon>
    </lineage>
</organism>
<dbReference type="Proteomes" id="UP000588068">
    <property type="component" value="Unassembled WGS sequence"/>
</dbReference>